<feature type="domain" description="Electron transfer flavoprotein alpha/beta-subunit N-terminal" evidence="3">
    <location>
        <begin position="6"/>
        <end position="196"/>
    </location>
</feature>
<dbReference type="EMBL" id="SDGZ01000004">
    <property type="protein sequence ID" value="TYC50802.1"/>
    <property type="molecule type" value="Genomic_DNA"/>
</dbReference>
<evidence type="ECO:0000259" key="3">
    <source>
        <dbReference type="SMART" id="SM00893"/>
    </source>
</evidence>
<organism evidence="4 5">
    <name type="scientific">Weissella muntiaci</name>
    <dbReference type="NCBI Taxonomy" id="2508881"/>
    <lineage>
        <taxon>Bacteria</taxon>
        <taxon>Bacillati</taxon>
        <taxon>Bacillota</taxon>
        <taxon>Bacilli</taxon>
        <taxon>Lactobacillales</taxon>
        <taxon>Lactobacillaceae</taxon>
        <taxon>Weissella</taxon>
    </lineage>
</organism>
<dbReference type="Gene3D" id="3.40.50.620">
    <property type="entry name" value="HUPs"/>
    <property type="match status" value="1"/>
</dbReference>
<dbReference type="GO" id="GO:0033539">
    <property type="term" value="P:fatty acid beta-oxidation using acyl-CoA dehydrogenase"/>
    <property type="evidence" value="ECO:0007669"/>
    <property type="project" value="TreeGrafter"/>
</dbReference>
<keyword evidence="2" id="KW-0274">FAD</keyword>
<evidence type="ECO:0000313" key="5">
    <source>
        <dbReference type="Proteomes" id="UP000371977"/>
    </source>
</evidence>
<dbReference type="GO" id="GO:0050660">
    <property type="term" value="F:flavin adenine dinucleotide binding"/>
    <property type="evidence" value="ECO:0007669"/>
    <property type="project" value="InterPro"/>
</dbReference>
<proteinExistence type="inferred from homology"/>
<dbReference type="SUPFAM" id="SSF52402">
    <property type="entry name" value="Adenine nucleotide alpha hydrolases-like"/>
    <property type="match status" value="1"/>
</dbReference>
<protein>
    <submittedName>
        <fullName evidence="4">Electron transfer flavoprotein subunit alpha/FixB family protein</fullName>
    </submittedName>
</protein>
<dbReference type="Pfam" id="PF01012">
    <property type="entry name" value="ETF"/>
    <property type="match status" value="1"/>
</dbReference>
<feature type="binding site" evidence="2">
    <location>
        <begin position="243"/>
        <end position="244"/>
    </location>
    <ligand>
        <name>FAD</name>
        <dbReference type="ChEBI" id="CHEBI:57692"/>
    </ligand>
</feature>
<evidence type="ECO:0000313" key="4">
    <source>
        <dbReference type="EMBL" id="TYC50802.1"/>
    </source>
</evidence>
<gene>
    <name evidence="4" type="ORF">ESZ50_00875</name>
</gene>
<keyword evidence="2" id="KW-0285">Flavoprotein</keyword>
<feature type="binding site" evidence="2">
    <location>
        <begin position="257"/>
        <end position="261"/>
    </location>
    <ligand>
        <name>FAD</name>
        <dbReference type="ChEBI" id="CHEBI:57692"/>
    </ligand>
</feature>
<dbReference type="InterPro" id="IPR014729">
    <property type="entry name" value="Rossmann-like_a/b/a_fold"/>
</dbReference>
<evidence type="ECO:0000256" key="2">
    <source>
        <dbReference type="PIRSR" id="PIRSR000089-1"/>
    </source>
</evidence>
<dbReference type="Gene3D" id="3.40.50.1220">
    <property type="entry name" value="TPP-binding domain"/>
    <property type="match status" value="1"/>
</dbReference>
<dbReference type="InterPro" id="IPR029035">
    <property type="entry name" value="DHS-like_NAD/FAD-binding_dom"/>
</dbReference>
<feature type="binding site" evidence="2">
    <location>
        <position position="218"/>
    </location>
    <ligand>
        <name>FAD</name>
        <dbReference type="ChEBI" id="CHEBI:57692"/>
    </ligand>
</feature>
<comment type="cofactor">
    <cofactor evidence="2">
        <name>FAD</name>
        <dbReference type="ChEBI" id="CHEBI:57692"/>
    </cofactor>
    <text evidence="2">Binds 1 FAD per dimer.</text>
</comment>
<evidence type="ECO:0000256" key="1">
    <source>
        <dbReference type="ARBA" id="ARBA00005817"/>
    </source>
</evidence>
<accession>A0A6C2CB29</accession>
<dbReference type="SMART" id="SM00893">
    <property type="entry name" value="ETF"/>
    <property type="match status" value="1"/>
</dbReference>
<dbReference type="PANTHER" id="PTHR43153">
    <property type="entry name" value="ELECTRON TRANSFER FLAVOPROTEIN ALPHA"/>
    <property type="match status" value="1"/>
</dbReference>
<comment type="similarity">
    <text evidence="1">Belongs to the ETF alpha-subunit/FixB family.</text>
</comment>
<keyword evidence="5" id="KW-1185">Reference proteome</keyword>
<sequence length="328" mass="35321">MTEKKIWVIGEVLAGRLDNGLGQLITKARQIKHADHKIVAIVPLGDNLRIDDYESAQHFGADEVIYLTSPAKINADDYLLSESLTALAKSEQPDTVLFSATPLARSWAPKLQYNLQTALTADVLDLYYEGDLLVQVKPSYGDSILAEIVSPSARPQMATARPDTFEALLVADRTANIRTIAVADLVNVESQFIDSTVTKNTVTGQSITTADLIFAVGRGVKKESSVAKLREIAQHLGAAVGATRPMAETVGFNHADQIGQSGSMVSPKLLVNLGISGSMQYVAGIKGAEQVVSINISEDAPIFEQSDFVQISDAMSFIDDLYTKLLGK</sequence>
<reference evidence="4 5" key="1">
    <citation type="submission" date="2019-01" db="EMBL/GenBank/DDBJ databases">
        <title>Weissella sp. nov., a novel lactic acid bacterium isolated from animal feces.</title>
        <authorList>
            <person name="Wang L.-T."/>
        </authorList>
    </citation>
    <scope>NUCLEOTIDE SEQUENCE [LARGE SCALE GENOMIC DNA]</scope>
    <source>
        <strain evidence="4 5">8H-2</strain>
    </source>
</reference>
<name>A0A6C2CB29_9LACO</name>
<dbReference type="InterPro" id="IPR001308">
    <property type="entry name" value="ETF_a/FixB"/>
</dbReference>
<dbReference type="Proteomes" id="UP000371977">
    <property type="component" value="Unassembled WGS sequence"/>
</dbReference>
<dbReference type="InterPro" id="IPR014730">
    <property type="entry name" value="ETF_a/b_N"/>
</dbReference>
<feature type="binding site" evidence="2">
    <location>
        <position position="295"/>
    </location>
    <ligand>
        <name>FAD</name>
        <dbReference type="ChEBI" id="CHEBI:57692"/>
    </ligand>
</feature>
<dbReference type="SUPFAM" id="SSF52467">
    <property type="entry name" value="DHS-like NAD/FAD-binding domain"/>
    <property type="match status" value="1"/>
</dbReference>
<dbReference type="PIRSF" id="PIRSF000089">
    <property type="entry name" value="Electra_flavoP_a"/>
    <property type="match status" value="1"/>
</dbReference>
<dbReference type="InterPro" id="IPR014731">
    <property type="entry name" value="ETF_asu_C"/>
</dbReference>
<dbReference type="GO" id="GO:0009055">
    <property type="term" value="F:electron transfer activity"/>
    <property type="evidence" value="ECO:0007669"/>
    <property type="project" value="InterPro"/>
</dbReference>
<dbReference type="PANTHER" id="PTHR43153:SF1">
    <property type="entry name" value="ELECTRON TRANSFER FLAVOPROTEIN SUBUNIT ALPHA, MITOCHONDRIAL"/>
    <property type="match status" value="1"/>
</dbReference>
<dbReference type="AlphaFoldDB" id="A0A6C2CB29"/>
<dbReference type="RefSeq" id="WP_148621710.1">
    <property type="nucleotide sequence ID" value="NZ_SDGZ01000004.1"/>
</dbReference>
<dbReference type="OrthoDB" id="9770286at2"/>
<comment type="caution">
    <text evidence="4">The sequence shown here is derived from an EMBL/GenBank/DDBJ whole genome shotgun (WGS) entry which is preliminary data.</text>
</comment>
<dbReference type="Pfam" id="PF00766">
    <property type="entry name" value="ETF_alpha"/>
    <property type="match status" value="1"/>
</dbReference>